<dbReference type="Proteomes" id="UP000503310">
    <property type="component" value="Chromosome"/>
</dbReference>
<evidence type="ECO:0000313" key="2">
    <source>
        <dbReference type="EMBL" id="QIW61892.1"/>
    </source>
</evidence>
<evidence type="ECO:0000313" key="3">
    <source>
        <dbReference type="Proteomes" id="UP000503310"/>
    </source>
</evidence>
<dbReference type="PANTHER" id="PTHR34215:SF1">
    <property type="entry name" value="YLXR DOMAIN-CONTAINING PROTEIN"/>
    <property type="match status" value="1"/>
</dbReference>
<dbReference type="AlphaFoldDB" id="A0A6H0V116"/>
<dbReference type="Pfam" id="PF04296">
    <property type="entry name" value="YlxR"/>
    <property type="match status" value="1"/>
</dbReference>
<name>A0A6H0V116_9BACT</name>
<protein>
    <submittedName>
        <fullName evidence="2">DUF448 domain-containing protein</fullName>
    </submittedName>
</protein>
<proteinExistence type="predicted"/>
<dbReference type="InterPro" id="IPR007393">
    <property type="entry name" value="YlxR_dom"/>
</dbReference>
<dbReference type="EMBL" id="CP047225">
    <property type="protein sequence ID" value="QIW61892.1"/>
    <property type="molecule type" value="Genomic_DNA"/>
</dbReference>
<dbReference type="InterPro" id="IPR035931">
    <property type="entry name" value="YlxR-like_sf"/>
</dbReference>
<accession>A0A6H0V116</accession>
<sequence length="100" mass="11838">MNEMNKISYTRKCIITNEIVNHELLIRFDYNKSKNEVNLDLDRTLKGRGCYMLLNAENWAKAKKTKALNCAFRTNVSKETYDKIDTIIQEVLNEQEKYKN</sequence>
<dbReference type="InterPro" id="IPR037465">
    <property type="entry name" value="YlxR"/>
</dbReference>
<evidence type="ECO:0000259" key="1">
    <source>
        <dbReference type="Pfam" id="PF04296"/>
    </source>
</evidence>
<dbReference type="SUPFAM" id="SSF64376">
    <property type="entry name" value="YlxR-like"/>
    <property type="match status" value="1"/>
</dbReference>
<dbReference type="PANTHER" id="PTHR34215">
    <property type="entry name" value="BLL0784 PROTEIN"/>
    <property type="match status" value="1"/>
</dbReference>
<reference evidence="2 3" key="1">
    <citation type="submission" date="2019-12" db="EMBL/GenBank/DDBJ databases">
        <title>Sequencing and analysis of the whole genome of Mycoplasma gallinaceum strain Peacock20181011.</title>
        <authorList>
            <person name="Liu X."/>
            <person name="Qin Z."/>
            <person name="Xu H."/>
        </authorList>
    </citation>
    <scope>NUCLEOTIDE SEQUENCE [LARGE SCALE GENOMIC DNA]</scope>
    <source>
        <strain evidence="2 3">Peacock20181011</strain>
    </source>
</reference>
<gene>
    <name evidence="2" type="ORF">GOQ20_00170</name>
</gene>
<feature type="domain" description="YlxR" evidence="1">
    <location>
        <begin position="11"/>
        <end position="85"/>
    </location>
</feature>
<organism evidence="2 3">
    <name type="scientific">Mycoplasmopsis gallinacea</name>
    <dbReference type="NCBI Taxonomy" id="29556"/>
    <lineage>
        <taxon>Bacteria</taxon>
        <taxon>Bacillati</taxon>
        <taxon>Mycoplasmatota</taxon>
        <taxon>Mycoplasmoidales</taxon>
        <taxon>Metamycoplasmataceae</taxon>
        <taxon>Mycoplasmopsis</taxon>
    </lineage>
</organism>
<dbReference type="Gene3D" id="3.30.1230.10">
    <property type="entry name" value="YlxR-like"/>
    <property type="match status" value="1"/>
</dbReference>